<dbReference type="Proteomes" id="UP000217954">
    <property type="component" value="Chromosome"/>
</dbReference>
<evidence type="ECO:0000313" key="2">
    <source>
        <dbReference type="Proteomes" id="UP000217954"/>
    </source>
</evidence>
<proteinExistence type="predicted"/>
<name>A0A1Z4F1J2_9MYCO</name>
<dbReference type="KEGG" id="mste:MSTE_03773"/>
<keyword evidence="2" id="KW-1185">Reference proteome</keyword>
<dbReference type="AlphaFoldDB" id="A0A1Z4F1J2"/>
<protein>
    <submittedName>
        <fullName evidence="1">Uncharacterized protein</fullName>
    </submittedName>
</protein>
<accession>A0A1Z4F1J2</accession>
<organism evidence="1 2">
    <name type="scientific">[Mycobacterium] stephanolepidis</name>
    <dbReference type="NCBI Taxonomy" id="1520670"/>
    <lineage>
        <taxon>Bacteria</taxon>
        <taxon>Bacillati</taxon>
        <taxon>Actinomycetota</taxon>
        <taxon>Actinomycetes</taxon>
        <taxon>Mycobacteriales</taxon>
        <taxon>Mycobacteriaceae</taxon>
        <taxon>Mycobacteroides</taxon>
    </lineage>
</organism>
<evidence type="ECO:0000313" key="1">
    <source>
        <dbReference type="EMBL" id="BAX99071.1"/>
    </source>
</evidence>
<reference evidence="2" key="1">
    <citation type="journal article" date="2017" name="Genome Announc.">
        <title>Complete Genome Sequence of Mycobacterium stephanolepidis.</title>
        <authorList>
            <person name="Fukano H."/>
            <person name="Yoshida M."/>
            <person name="Katayama Y."/>
            <person name="Omatsu T."/>
            <person name="Mizutani T."/>
            <person name="Kurata O."/>
            <person name="Wada S."/>
            <person name="Hoshino Y."/>
        </authorList>
    </citation>
    <scope>NUCLEOTIDE SEQUENCE [LARGE SCALE GENOMIC DNA]</scope>
    <source>
        <strain evidence="2">NJB0901</strain>
    </source>
</reference>
<gene>
    <name evidence="1" type="ORF">MSTE_03773</name>
</gene>
<reference evidence="1 2" key="2">
    <citation type="journal article" date="2017" name="Int. J. Syst. Evol. Microbiol.">
        <title>Mycobacterium stephanolepidis sp. nov., a rapidly growing species related to Mycobacterium chelonae, isolated from marine teleost fish, Stephanolepis cirrhifer.</title>
        <authorList>
            <person name="Fukano H."/>
            <person name="Wada S."/>
            <person name="Kurata O."/>
            <person name="Katayama K."/>
            <person name="Fujiwara N."/>
            <person name="Hoshino Y."/>
        </authorList>
    </citation>
    <scope>NUCLEOTIDE SEQUENCE [LARGE SCALE GENOMIC DNA]</scope>
    <source>
        <strain evidence="1 2">NJB0901</strain>
    </source>
</reference>
<sequence>MVPFIPTAAELAGALAELLDDLQSELPASSVHRARVGANIARILQRELTTPAQPPADDPSWDDLAEAVRSELAVVKPGYDAWEGE</sequence>
<dbReference type="EMBL" id="AP018165">
    <property type="protein sequence ID" value="BAX99071.1"/>
    <property type="molecule type" value="Genomic_DNA"/>
</dbReference>